<dbReference type="InterPro" id="IPR058942">
    <property type="entry name" value="AT3G52170-like"/>
</dbReference>
<evidence type="ECO:0000259" key="1">
    <source>
        <dbReference type="Pfam" id="PF25896"/>
    </source>
</evidence>
<feature type="domain" description="AT3G52170-like helix-turn-helix" evidence="1">
    <location>
        <begin position="76"/>
        <end position="124"/>
    </location>
</feature>
<proteinExistence type="predicted"/>
<dbReference type="AlphaFoldDB" id="A0AAD3P6V1"/>
<comment type="caution">
    <text evidence="2">The sequence shown here is derived from an EMBL/GenBank/DDBJ whole genome shotgun (WGS) entry which is preliminary data.</text>
</comment>
<evidence type="ECO:0000313" key="2">
    <source>
        <dbReference type="EMBL" id="GMG99452.1"/>
    </source>
</evidence>
<gene>
    <name evidence="2" type="ORF">Nepgr_001292</name>
</gene>
<protein>
    <recommendedName>
        <fullName evidence="1">AT3G52170-like helix-turn-helix domain-containing protein</fullName>
    </recommendedName>
</protein>
<dbReference type="PANTHER" id="PTHR34568">
    <property type="entry name" value="RRM DOMAIN-CONTAINING PROTEIN"/>
    <property type="match status" value="1"/>
</dbReference>
<evidence type="ECO:0000313" key="3">
    <source>
        <dbReference type="Proteomes" id="UP001279734"/>
    </source>
</evidence>
<sequence>MLTSGGVLTRTTLDLEQFPKFRLRVLDCCVGFFISTTFSVSPLAASLSVSLMRDCKTKAAELLSISCGRKSRIRRSKEERKAMVESFIKKHQSLNDGNFPSLNLTHKEVGGSFYTVREIVREIIQENRVLGPARFCSEELKIDGIPVEHPLGSTSEELQSHLVQSANDNDAPNYPNIKSLAVSLNANMQFSRHLSLENGQFVNGCQSEEWDEQVSREAKESVIFEADRESEFACTAELTNPTAELVVENFPLRPVTKEMSVMDGSSDQSRDQTETLEELETKQVEVGSSLHILDRIDSINDSYCLVNHRAVDGREIPLLDRDHCTMVGQTMADLSNKSLKTSDPRPTTEVSVVNQDCTGSVVTIRPSDLSAKTTEQSPEIAALEPKSSLNGTYMKNLNATGTNSGSIESTSSIYKTEVILGGGNDGQNDERILDGSTPTLNRIHLESWEGASEKSSGSGPNPLLSFIKAFVTAFVKLWSE</sequence>
<dbReference type="Pfam" id="PF25896">
    <property type="entry name" value="HTH_AT3G52170"/>
    <property type="match status" value="1"/>
</dbReference>
<name>A0AAD3P6V1_NEPGR</name>
<accession>A0AAD3P6V1</accession>
<dbReference type="PANTHER" id="PTHR34568:SF1">
    <property type="entry name" value="DNA BINDING PROTEIN"/>
    <property type="match status" value="1"/>
</dbReference>
<dbReference type="Proteomes" id="UP001279734">
    <property type="component" value="Unassembled WGS sequence"/>
</dbReference>
<reference evidence="2" key="1">
    <citation type="submission" date="2023-05" db="EMBL/GenBank/DDBJ databases">
        <title>Nepenthes gracilis genome sequencing.</title>
        <authorList>
            <person name="Fukushima K."/>
        </authorList>
    </citation>
    <scope>NUCLEOTIDE SEQUENCE</scope>
    <source>
        <strain evidence="2">SING2019-196</strain>
    </source>
</reference>
<keyword evidence="3" id="KW-1185">Reference proteome</keyword>
<dbReference type="EMBL" id="BSYO01000001">
    <property type="protein sequence ID" value="GMG99452.1"/>
    <property type="molecule type" value="Genomic_DNA"/>
</dbReference>
<dbReference type="InterPro" id="IPR058941">
    <property type="entry name" value="HTH_AT3G52170-like"/>
</dbReference>
<organism evidence="2 3">
    <name type="scientific">Nepenthes gracilis</name>
    <name type="common">Slender pitcher plant</name>
    <dbReference type="NCBI Taxonomy" id="150966"/>
    <lineage>
        <taxon>Eukaryota</taxon>
        <taxon>Viridiplantae</taxon>
        <taxon>Streptophyta</taxon>
        <taxon>Embryophyta</taxon>
        <taxon>Tracheophyta</taxon>
        <taxon>Spermatophyta</taxon>
        <taxon>Magnoliopsida</taxon>
        <taxon>eudicotyledons</taxon>
        <taxon>Gunneridae</taxon>
        <taxon>Pentapetalae</taxon>
        <taxon>Caryophyllales</taxon>
        <taxon>Nepenthaceae</taxon>
        <taxon>Nepenthes</taxon>
    </lineage>
</organism>